<dbReference type="PROSITE" id="PS51257">
    <property type="entry name" value="PROKAR_LIPOPROTEIN"/>
    <property type="match status" value="1"/>
</dbReference>
<protein>
    <submittedName>
        <fullName evidence="2">Uncharacterized protein</fullName>
    </submittedName>
</protein>
<reference evidence="2" key="1">
    <citation type="submission" date="2018-05" db="EMBL/GenBank/DDBJ databases">
        <authorList>
            <person name="Lanie J.A."/>
            <person name="Ng W.-L."/>
            <person name="Kazmierczak K.M."/>
            <person name="Andrzejewski T.M."/>
            <person name="Davidsen T.M."/>
            <person name="Wayne K.J."/>
            <person name="Tettelin H."/>
            <person name="Glass J.I."/>
            <person name="Rusch D."/>
            <person name="Podicherti R."/>
            <person name="Tsui H.-C.T."/>
            <person name="Winkler M.E."/>
        </authorList>
    </citation>
    <scope>NUCLEOTIDE SEQUENCE</scope>
</reference>
<feature type="transmembrane region" description="Helical" evidence="1">
    <location>
        <begin position="12"/>
        <end position="34"/>
    </location>
</feature>
<evidence type="ECO:0000313" key="2">
    <source>
        <dbReference type="EMBL" id="SVC94588.1"/>
    </source>
</evidence>
<proteinExistence type="predicted"/>
<organism evidence="2">
    <name type="scientific">marine metagenome</name>
    <dbReference type="NCBI Taxonomy" id="408172"/>
    <lineage>
        <taxon>unclassified sequences</taxon>
        <taxon>metagenomes</taxon>
        <taxon>ecological metagenomes</taxon>
    </lineage>
</organism>
<dbReference type="EMBL" id="UINC01120228">
    <property type="protein sequence ID" value="SVC94588.1"/>
    <property type="molecule type" value="Genomic_DNA"/>
</dbReference>
<name>A0A382RC53_9ZZZZ</name>
<accession>A0A382RC53</accession>
<keyword evidence="1" id="KW-1133">Transmembrane helix</keyword>
<dbReference type="AlphaFoldDB" id="A0A382RC53"/>
<evidence type="ECO:0000256" key="1">
    <source>
        <dbReference type="SAM" id="Phobius"/>
    </source>
</evidence>
<keyword evidence="1" id="KW-0472">Membrane</keyword>
<keyword evidence="1" id="KW-0812">Transmembrane</keyword>
<gene>
    <name evidence="2" type="ORF">METZ01_LOCUS347442</name>
</gene>
<sequence length="150" mass="16391">MRQLFTTAEYPAFLTALISCVLLTLLGSIFTIALSGMETLALTTPSIFVSADRTLATQPIPQVIPLTVKETCCAVVFAPAISVLLSFVEAFSSLCSEAQLTKSIVIDASTENNFTKRIISYPFLKLACWLPFYLLRISHVKFIYAASLSV</sequence>